<dbReference type="EMBL" id="JAPNTZ010000010">
    <property type="protein sequence ID" value="MCY1142057.1"/>
    <property type="molecule type" value="Genomic_DNA"/>
</dbReference>
<dbReference type="InterPro" id="IPR036514">
    <property type="entry name" value="SGNH_hydro_sf"/>
</dbReference>
<evidence type="ECO:0000259" key="2">
    <source>
        <dbReference type="Pfam" id="PF13472"/>
    </source>
</evidence>
<evidence type="ECO:0000313" key="3">
    <source>
        <dbReference type="EMBL" id="MCY1142057.1"/>
    </source>
</evidence>
<name>A0ABT4B6B8_9ACTN</name>
<dbReference type="CDD" id="cd00229">
    <property type="entry name" value="SGNH_hydrolase"/>
    <property type="match status" value="1"/>
</dbReference>
<dbReference type="InterPro" id="IPR013830">
    <property type="entry name" value="SGNH_hydro"/>
</dbReference>
<keyword evidence="4" id="KW-1185">Reference proteome</keyword>
<dbReference type="GO" id="GO:0016787">
    <property type="term" value="F:hydrolase activity"/>
    <property type="evidence" value="ECO:0007669"/>
    <property type="project" value="UniProtKB-KW"/>
</dbReference>
<evidence type="ECO:0000313" key="4">
    <source>
        <dbReference type="Proteomes" id="UP001151002"/>
    </source>
</evidence>
<organism evidence="3 4">
    <name type="scientific">Paractinoplanes pyxinae</name>
    <dbReference type="NCBI Taxonomy" id="2997416"/>
    <lineage>
        <taxon>Bacteria</taxon>
        <taxon>Bacillati</taxon>
        <taxon>Actinomycetota</taxon>
        <taxon>Actinomycetes</taxon>
        <taxon>Micromonosporales</taxon>
        <taxon>Micromonosporaceae</taxon>
        <taxon>Paractinoplanes</taxon>
    </lineage>
</organism>
<dbReference type="Pfam" id="PF13472">
    <property type="entry name" value="Lipase_GDSL_2"/>
    <property type="match status" value="1"/>
</dbReference>
<comment type="caution">
    <text evidence="3">The sequence shown here is derived from an EMBL/GenBank/DDBJ whole genome shotgun (WGS) entry which is preliminary data.</text>
</comment>
<feature type="region of interest" description="Disordered" evidence="1">
    <location>
        <begin position="197"/>
        <end position="223"/>
    </location>
</feature>
<feature type="domain" description="SGNH hydrolase-type esterase" evidence="2">
    <location>
        <begin position="46"/>
        <end position="231"/>
    </location>
</feature>
<reference evidence="3" key="1">
    <citation type="submission" date="2022-11" db="EMBL/GenBank/DDBJ databases">
        <authorList>
            <person name="Somphong A."/>
            <person name="Phongsopitanun W."/>
        </authorList>
    </citation>
    <scope>NUCLEOTIDE SEQUENCE</scope>
    <source>
        <strain evidence="3">Pm04-4</strain>
    </source>
</reference>
<dbReference type="SUPFAM" id="SSF52266">
    <property type="entry name" value="SGNH hydrolase"/>
    <property type="match status" value="1"/>
</dbReference>
<keyword evidence="3" id="KW-0378">Hydrolase</keyword>
<protein>
    <submittedName>
        <fullName evidence="3">SGNH/GDSL hydrolase family protein</fullName>
    </submittedName>
</protein>
<dbReference type="Gene3D" id="3.40.50.1110">
    <property type="entry name" value="SGNH hydrolase"/>
    <property type="match status" value="1"/>
</dbReference>
<sequence length="239" mass="23968">MTATHTGRGSRIRFSAVALTVAVLALSGCASGRNGEAPAPRTVVTLGDSVAAGAACGCEPFPALYARTQHATDVDLAESGATAADVRAGLGGMRADLSSAAEVIIMIGANDMADVFSQPSRYGAVADGVEDDVAATVTSIRQLHRVPVVVLGYWNVVQDGQVGAAAYGAQGLRDAARATALVNQALRTAAARTGATFVPTEPAFHGDDGGRDPTGLLAPDGDHPNAAGQAAIAALLPPL</sequence>
<gene>
    <name evidence="3" type="ORF">OWR29_29030</name>
</gene>
<accession>A0ABT4B6B8</accession>
<dbReference type="Proteomes" id="UP001151002">
    <property type="component" value="Unassembled WGS sequence"/>
</dbReference>
<dbReference type="RefSeq" id="WP_267566441.1">
    <property type="nucleotide sequence ID" value="NZ_JAPNTZ010000010.1"/>
</dbReference>
<evidence type="ECO:0000256" key="1">
    <source>
        <dbReference type="SAM" id="MobiDB-lite"/>
    </source>
</evidence>
<proteinExistence type="predicted"/>